<dbReference type="GO" id="GO:0048471">
    <property type="term" value="C:perinuclear region of cytoplasm"/>
    <property type="evidence" value="ECO:0007669"/>
    <property type="project" value="TreeGrafter"/>
</dbReference>
<dbReference type="InterPro" id="IPR027038">
    <property type="entry name" value="RanGap"/>
</dbReference>
<comment type="caution">
    <text evidence="6">The sequence shown here is derived from an EMBL/GenBank/DDBJ whole genome shotgun (WGS) entry which is preliminary data.</text>
</comment>
<dbReference type="GO" id="GO:0006913">
    <property type="term" value="P:nucleocytoplasmic transport"/>
    <property type="evidence" value="ECO:0007669"/>
    <property type="project" value="TreeGrafter"/>
</dbReference>
<name>A0AAE0LFG3_9CHLO</name>
<dbReference type="InterPro" id="IPR032675">
    <property type="entry name" value="LRR_dom_sf"/>
</dbReference>
<dbReference type="Gene3D" id="3.80.10.10">
    <property type="entry name" value="Ribonuclease Inhibitor"/>
    <property type="match status" value="3"/>
</dbReference>
<evidence type="ECO:0000313" key="6">
    <source>
        <dbReference type="EMBL" id="KAK3283471.1"/>
    </source>
</evidence>
<dbReference type="InterPro" id="IPR001611">
    <property type="entry name" value="Leu-rich_rpt"/>
</dbReference>
<proteinExistence type="predicted"/>
<dbReference type="GO" id="GO:0005096">
    <property type="term" value="F:GTPase activator activity"/>
    <property type="evidence" value="ECO:0007669"/>
    <property type="project" value="UniProtKB-KW"/>
</dbReference>
<dbReference type="Proteomes" id="UP001190700">
    <property type="component" value="Unassembled WGS sequence"/>
</dbReference>
<gene>
    <name evidence="6" type="ORF">CYMTET_8831</name>
</gene>
<evidence type="ECO:0000256" key="2">
    <source>
        <dbReference type="ARBA" id="ARBA00022468"/>
    </source>
</evidence>
<dbReference type="PANTHER" id="PTHR24113">
    <property type="entry name" value="RAN GTPASE-ACTIVATING PROTEIN 1"/>
    <property type="match status" value="1"/>
</dbReference>
<dbReference type="AlphaFoldDB" id="A0AAE0LFG3"/>
<keyword evidence="7" id="KW-1185">Reference proteome</keyword>
<protein>
    <submittedName>
        <fullName evidence="6">Uncharacterized protein</fullName>
    </submittedName>
</protein>
<dbReference type="Pfam" id="PF13516">
    <property type="entry name" value="LRR_6"/>
    <property type="match status" value="5"/>
</dbReference>
<dbReference type="GO" id="GO:0005829">
    <property type="term" value="C:cytosol"/>
    <property type="evidence" value="ECO:0007669"/>
    <property type="project" value="TreeGrafter"/>
</dbReference>
<feature type="region of interest" description="Disordered" evidence="5">
    <location>
        <begin position="50"/>
        <end position="75"/>
    </location>
</feature>
<keyword evidence="3" id="KW-0433">Leucine-rich repeat</keyword>
<dbReference type="GO" id="GO:0005930">
    <property type="term" value="C:axoneme"/>
    <property type="evidence" value="ECO:0007669"/>
    <property type="project" value="UniProtKB-SubCell"/>
</dbReference>
<organism evidence="6 7">
    <name type="scientific">Cymbomonas tetramitiformis</name>
    <dbReference type="NCBI Taxonomy" id="36881"/>
    <lineage>
        <taxon>Eukaryota</taxon>
        <taxon>Viridiplantae</taxon>
        <taxon>Chlorophyta</taxon>
        <taxon>Pyramimonadophyceae</taxon>
        <taxon>Pyramimonadales</taxon>
        <taxon>Pyramimonadaceae</taxon>
        <taxon>Cymbomonas</taxon>
    </lineage>
</organism>
<reference evidence="6 7" key="1">
    <citation type="journal article" date="2015" name="Genome Biol. Evol.">
        <title>Comparative Genomics of a Bacterivorous Green Alga Reveals Evolutionary Causalities and Consequences of Phago-Mixotrophic Mode of Nutrition.</title>
        <authorList>
            <person name="Burns J.A."/>
            <person name="Paasch A."/>
            <person name="Narechania A."/>
            <person name="Kim E."/>
        </authorList>
    </citation>
    <scope>NUCLEOTIDE SEQUENCE [LARGE SCALE GENOMIC DNA]</scope>
    <source>
        <strain evidence="6 7">PLY_AMNH</strain>
    </source>
</reference>
<evidence type="ECO:0000256" key="3">
    <source>
        <dbReference type="ARBA" id="ARBA00022614"/>
    </source>
</evidence>
<dbReference type="GO" id="GO:0005634">
    <property type="term" value="C:nucleus"/>
    <property type="evidence" value="ECO:0007669"/>
    <property type="project" value="TreeGrafter"/>
</dbReference>
<dbReference type="SMART" id="SM00368">
    <property type="entry name" value="LRR_RI"/>
    <property type="match status" value="8"/>
</dbReference>
<feature type="compositionally biased region" description="Basic and acidic residues" evidence="5">
    <location>
        <begin position="50"/>
        <end position="63"/>
    </location>
</feature>
<evidence type="ECO:0000256" key="1">
    <source>
        <dbReference type="ARBA" id="ARBA00004430"/>
    </source>
</evidence>
<evidence type="ECO:0000313" key="7">
    <source>
        <dbReference type="Proteomes" id="UP001190700"/>
    </source>
</evidence>
<comment type="subcellular location">
    <subcellularLocation>
        <location evidence="1">Cytoplasm</location>
        <location evidence="1">Cytoskeleton</location>
        <location evidence="1">Cilium axoneme</location>
    </subcellularLocation>
</comment>
<evidence type="ECO:0000256" key="5">
    <source>
        <dbReference type="SAM" id="MobiDB-lite"/>
    </source>
</evidence>
<accession>A0AAE0LFG3</accession>
<keyword evidence="2" id="KW-0343">GTPase activation</keyword>
<dbReference type="EMBL" id="LGRX02002763">
    <property type="protein sequence ID" value="KAK3283471.1"/>
    <property type="molecule type" value="Genomic_DNA"/>
</dbReference>
<sequence length="520" mass="55150">MIIDTQAQMHPSGPAFPGSDVFSQALIFSGERETRVRIDTEAVGFMASNVDRRPEERDRRSNEWHGMVPQAPGGVATAGLYTFPLGSSREASRETSLDASGEESHQLQRRFSKISSTVELRSTSSGCDVNKLQLFCTELPYLRQLDLKGLELRLARVEALAIAVKSLPQLEVLIIHNTMLRPEAMEVLAGALKGHAKLRELQAAGNMIGPKGAVAVAAALTPGPKSNLCTSLTALNLSGNQIGWQGRTESDCVEGFLAIAGILKYTPLLTKLDLSCNFMGARSGTVLALEGLALSPSLHTLVLADNGIGAEGAQSLAKALTPSSTNAFNTSLTTLDLAGNAIGPDGARALVQAVVYGEMGFRSCSLRALNLAGNFLGVEGAKVWAEAMLPNSMGTFPLSLTSLDLSGNSLEAEGAKALSSALMTTNSNGAVNVHFHTLNAWGNSVTMEGATALAMAAKRRQPPMRLCGSMLDVWELNLSHRFLAPCDVALLANDLRVTTALKTLDLSGECRAERGQHAVW</sequence>
<dbReference type="SUPFAM" id="SSF52047">
    <property type="entry name" value="RNI-like"/>
    <property type="match status" value="2"/>
</dbReference>
<keyword evidence="4" id="KW-0677">Repeat</keyword>
<dbReference type="GO" id="GO:0031267">
    <property type="term" value="F:small GTPase binding"/>
    <property type="evidence" value="ECO:0007669"/>
    <property type="project" value="TreeGrafter"/>
</dbReference>
<evidence type="ECO:0000256" key="4">
    <source>
        <dbReference type="ARBA" id="ARBA00022737"/>
    </source>
</evidence>
<dbReference type="PANTHER" id="PTHR24113:SF12">
    <property type="entry name" value="RAN GTPASE-ACTIVATING PROTEIN 1"/>
    <property type="match status" value="1"/>
</dbReference>